<accession>A0A543IKP4</accession>
<organism evidence="4 5">
    <name type="scientific">Actinomadura hallensis</name>
    <dbReference type="NCBI Taxonomy" id="337895"/>
    <lineage>
        <taxon>Bacteria</taxon>
        <taxon>Bacillati</taxon>
        <taxon>Actinomycetota</taxon>
        <taxon>Actinomycetes</taxon>
        <taxon>Streptosporangiales</taxon>
        <taxon>Thermomonosporaceae</taxon>
        <taxon>Actinomadura</taxon>
    </lineage>
</organism>
<dbReference type="PANTHER" id="PTHR30349">
    <property type="entry name" value="PHAGE INTEGRASE-RELATED"/>
    <property type="match status" value="1"/>
</dbReference>
<evidence type="ECO:0000256" key="2">
    <source>
        <dbReference type="SAM" id="MobiDB-lite"/>
    </source>
</evidence>
<evidence type="ECO:0000313" key="5">
    <source>
        <dbReference type="Proteomes" id="UP000316706"/>
    </source>
</evidence>
<gene>
    <name evidence="4" type="ORF">FHX41_4897</name>
</gene>
<dbReference type="Gene3D" id="1.10.443.10">
    <property type="entry name" value="Intergrase catalytic core"/>
    <property type="match status" value="1"/>
</dbReference>
<keyword evidence="1" id="KW-0233">DNA recombination</keyword>
<dbReference type="GO" id="GO:0006310">
    <property type="term" value="P:DNA recombination"/>
    <property type="evidence" value="ECO:0007669"/>
    <property type="project" value="UniProtKB-KW"/>
</dbReference>
<dbReference type="PROSITE" id="PS51898">
    <property type="entry name" value="TYR_RECOMBINASE"/>
    <property type="match status" value="1"/>
</dbReference>
<dbReference type="InterPro" id="IPR002104">
    <property type="entry name" value="Integrase_catalytic"/>
</dbReference>
<dbReference type="PANTHER" id="PTHR30349:SF64">
    <property type="entry name" value="PROPHAGE INTEGRASE INTD-RELATED"/>
    <property type="match status" value="1"/>
</dbReference>
<dbReference type="OrthoDB" id="3773913at2"/>
<dbReference type="AlphaFoldDB" id="A0A543IKP4"/>
<dbReference type="InterPro" id="IPR011010">
    <property type="entry name" value="DNA_brk_join_enz"/>
</dbReference>
<dbReference type="InterPro" id="IPR050090">
    <property type="entry name" value="Tyrosine_recombinase_XerCD"/>
</dbReference>
<dbReference type="SUPFAM" id="SSF56349">
    <property type="entry name" value="DNA breaking-rejoining enzymes"/>
    <property type="match status" value="1"/>
</dbReference>
<dbReference type="RefSeq" id="WP_141972485.1">
    <property type="nucleotide sequence ID" value="NZ_VFPO01000001.1"/>
</dbReference>
<feature type="domain" description="Tyr recombinase" evidence="3">
    <location>
        <begin position="237"/>
        <end position="450"/>
    </location>
</feature>
<proteinExistence type="predicted"/>
<protein>
    <submittedName>
        <fullName evidence="4">Site-specific recombinase XerD</fullName>
    </submittedName>
</protein>
<keyword evidence="5" id="KW-1185">Reference proteome</keyword>
<feature type="region of interest" description="Disordered" evidence="2">
    <location>
        <begin position="306"/>
        <end position="333"/>
    </location>
</feature>
<comment type="caution">
    <text evidence="4">The sequence shown here is derived from an EMBL/GenBank/DDBJ whole genome shotgun (WGS) entry which is preliminary data.</text>
</comment>
<dbReference type="Proteomes" id="UP000316706">
    <property type="component" value="Unassembled WGS sequence"/>
</dbReference>
<feature type="compositionally biased region" description="Basic and acidic residues" evidence="2">
    <location>
        <begin position="312"/>
        <end position="333"/>
    </location>
</feature>
<dbReference type="InterPro" id="IPR013762">
    <property type="entry name" value="Integrase-like_cat_sf"/>
</dbReference>
<evidence type="ECO:0000313" key="4">
    <source>
        <dbReference type="EMBL" id="TQM71145.1"/>
    </source>
</evidence>
<dbReference type="GO" id="GO:0003677">
    <property type="term" value="F:DNA binding"/>
    <property type="evidence" value="ECO:0007669"/>
    <property type="project" value="InterPro"/>
</dbReference>
<name>A0A543IKP4_9ACTN</name>
<dbReference type="Pfam" id="PF00589">
    <property type="entry name" value="Phage_integrase"/>
    <property type="match status" value="1"/>
</dbReference>
<evidence type="ECO:0000259" key="3">
    <source>
        <dbReference type="PROSITE" id="PS51898"/>
    </source>
</evidence>
<dbReference type="GO" id="GO:0015074">
    <property type="term" value="P:DNA integration"/>
    <property type="evidence" value="ECO:0007669"/>
    <property type="project" value="InterPro"/>
</dbReference>
<sequence>MSMSRDVRFWEIRPNKSSKRKKTYEVRWKVGGRERSRTFETKALAKNFLLDLQMAAKRGEEFEIKSGLPESMIQAKEAVSWLGFVQAYIASRWPHAAAKTRDSMTDALATVTPVLVTDAAGMPEAETVRTALRQYALLPADRRPADPSPEIVEAVRWLEKVSLPLAALAQTATVHAALDALALKMDGNPAAAETYRRKRAVFYNVLQYAAELEELPANPLDRIKSQWRRPKVAETVDRRVVVNPRQAKELLTAVSYVGRRRGRPMVALFACMYYAGLRPGEAVALRKQDCHLPATGWGTLTLETSRPQTGKRWTDSGEAHDKRGLKQRADKETREVPIPPELVRILLDHIAEFGVAEDGRLFRSQRGNVVSSSSYYRVWRDARLLALTPEQVASPLAGKPYDLRHAALSLWLNAGVHAPEVAQRAGHTVDVLLQRYAKCLDGDREIANGRISRALGS</sequence>
<reference evidence="4 5" key="1">
    <citation type="submission" date="2019-06" db="EMBL/GenBank/DDBJ databases">
        <title>Sequencing the genomes of 1000 actinobacteria strains.</title>
        <authorList>
            <person name="Klenk H.-P."/>
        </authorList>
    </citation>
    <scope>NUCLEOTIDE SEQUENCE [LARGE SCALE GENOMIC DNA]</scope>
    <source>
        <strain evidence="4 5">DSM 45043</strain>
    </source>
</reference>
<evidence type="ECO:0000256" key="1">
    <source>
        <dbReference type="ARBA" id="ARBA00023172"/>
    </source>
</evidence>
<dbReference type="EMBL" id="VFPO01000001">
    <property type="protein sequence ID" value="TQM71145.1"/>
    <property type="molecule type" value="Genomic_DNA"/>
</dbReference>